<dbReference type="PROSITE" id="PS50157">
    <property type="entry name" value="ZINC_FINGER_C2H2_2"/>
    <property type="match status" value="1"/>
</dbReference>
<keyword evidence="10" id="KW-1185">Reference proteome</keyword>
<keyword evidence="2" id="KW-0677">Repeat</keyword>
<protein>
    <submittedName>
        <fullName evidence="9">AT hook, DNA-binding motif,Zinc finger C2H2-type</fullName>
    </submittedName>
</protein>
<dbReference type="EMBL" id="CABPRJ010002367">
    <property type="protein sequence ID" value="VVC43020.1"/>
    <property type="molecule type" value="Genomic_DNA"/>
</dbReference>
<dbReference type="Pfam" id="PF00096">
    <property type="entry name" value="zf-C2H2"/>
    <property type="match status" value="1"/>
</dbReference>
<dbReference type="SMART" id="SM00355">
    <property type="entry name" value="ZnF_C2H2"/>
    <property type="match status" value="4"/>
</dbReference>
<keyword evidence="4" id="KW-0862">Zinc</keyword>
<keyword evidence="1" id="KW-0479">Metal-binding</keyword>
<dbReference type="Proteomes" id="UP000325440">
    <property type="component" value="Unassembled WGS sequence"/>
</dbReference>
<dbReference type="GO" id="GO:0008270">
    <property type="term" value="F:zinc ion binding"/>
    <property type="evidence" value="ECO:0007669"/>
    <property type="project" value="UniProtKB-KW"/>
</dbReference>
<dbReference type="OrthoDB" id="10051975at2759"/>
<dbReference type="SMART" id="SM00384">
    <property type="entry name" value="AT_hook"/>
    <property type="match status" value="2"/>
</dbReference>
<evidence type="ECO:0000256" key="6">
    <source>
        <dbReference type="SAM" id="Coils"/>
    </source>
</evidence>
<evidence type="ECO:0000259" key="8">
    <source>
        <dbReference type="PROSITE" id="PS50157"/>
    </source>
</evidence>
<evidence type="ECO:0000256" key="7">
    <source>
        <dbReference type="SAM" id="MobiDB-lite"/>
    </source>
</evidence>
<dbReference type="Gene3D" id="3.30.160.60">
    <property type="entry name" value="Classic Zinc Finger"/>
    <property type="match status" value="1"/>
</dbReference>
<feature type="coiled-coil region" evidence="6">
    <location>
        <begin position="325"/>
        <end position="371"/>
    </location>
</feature>
<evidence type="ECO:0000256" key="2">
    <source>
        <dbReference type="ARBA" id="ARBA00022737"/>
    </source>
</evidence>
<dbReference type="InterPro" id="IPR017956">
    <property type="entry name" value="AT_hook_DNA-bd_motif"/>
</dbReference>
<evidence type="ECO:0000256" key="1">
    <source>
        <dbReference type="ARBA" id="ARBA00022723"/>
    </source>
</evidence>
<keyword evidence="6" id="KW-0175">Coiled coil</keyword>
<dbReference type="PROSITE" id="PS00028">
    <property type="entry name" value="ZINC_FINGER_C2H2_1"/>
    <property type="match status" value="3"/>
</dbReference>
<feature type="compositionally biased region" description="Polar residues" evidence="7">
    <location>
        <begin position="218"/>
        <end position="233"/>
    </location>
</feature>
<accession>A0A5E4NH62</accession>
<dbReference type="GO" id="GO:0043565">
    <property type="term" value="F:sequence-specific DNA binding"/>
    <property type="evidence" value="ECO:0007669"/>
    <property type="project" value="TreeGrafter"/>
</dbReference>
<keyword evidence="9" id="KW-0238">DNA-binding</keyword>
<evidence type="ECO:0000256" key="3">
    <source>
        <dbReference type="ARBA" id="ARBA00022771"/>
    </source>
</evidence>
<reference evidence="9 10" key="1">
    <citation type="submission" date="2019-08" db="EMBL/GenBank/DDBJ databases">
        <authorList>
            <person name="Alioto T."/>
            <person name="Alioto T."/>
            <person name="Gomez Garrido J."/>
        </authorList>
    </citation>
    <scope>NUCLEOTIDE SEQUENCE [LARGE SCALE GENOMIC DNA]</scope>
</reference>
<feature type="compositionally biased region" description="Basic and acidic residues" evidence="7">
    <location>
        <begin position="174"/>
        <end position="188"/>
    </location>
</feature>
<evidence type="ECO:0000313" key="9">
    <source>
        <dbReference type="EMBL" id="VVC43020.1"/>
    </source>
</evidence>
<dbReference type="PANTHER" id="PTHR24408:SF58">
    <property type="entry name" value="TRANSCRIPTION FACTOR (TFIIIA), PUTATIVE (AFU_ORTHOLOGUE AFUA_1G05150)-RELATED"/>
    <property type="match status" value="1"/>
</dbReference>
<evidence type="ECO:0000313" key="10">
    <source>
        <dbReference type="Proteomes" id="UP000325440"/>
    </source>
</evidence>
<evidence type="ECO:0000256" key="4">
    <source>
        <dbReference type="ARBA" id="ARBA00022833"/>
    </source>
</evidence>
<sequence>MTEEYMKKIPFFKLLNLQAINSLDSDSIEISEKYKPIPYSQYTNLFEKNNSIKTGYENFCIQKGTLKLLPFKDFDFIGKHVVCQKCCQKFASKMSYRAHVGTDICIKTFNGPNLIYLKYKNRNCKQTRKTNKKAKFMDDLNSHDKKNILNPEMLNTLQTRNNCYSDNIINQRNKIKEKQINSTDKKYDPSATKPRGRPKKIIDGEPKKRGRPKKFNAVTGSGSSQSDNSIDNNLENDLTEVKTPTIITVGDTYNVNVTETQELQYVMDILTDRFWKLMGAVWKPDTDIIGTIYKIPNGHHNETQNIKEEFSTDLLVNEKEIIPQLESLENDIRLLSNRFEEINEFSNEEELESMLSKLTEIRNEYKEQKLKKTVGINNVSTTDKGKENIECAIKNNEDDTEISKNKNEKGIWLNNDNRGNISSSTITVILNSSNINDESMECIDIKEIKSEPTSKDNFEDIIETITEDVTSNSNNSVINNFNVTDYQLISVRELACRYCGKNFASIAEWKMHNSEHLTNFIPRKKYLCKICGHKFKVRKNFMKHLNVHAKLDRTDTKIHYKSLKCGVCHKQYNYLCSYFAHMKTHNK</sequence>
<feature type="domain" description="C2H2-type" evidence="8">
    <location>
        <begin position="526"/>
        <end position="553"/>
    </location>
</feature>
<evidence type="ECO:0000256" key="5">
    <source>
        <dbReference type="PROSITE-ProRule" id="PRU00042"/>
    </source>
</evidence>
<dbReference type="InterPro" id="IPR013087">
    <property type="entry name" value="Znf_C2H2_type"/>
</dbReference>
<dbReference type="SUPFAM" id="SSF57667">
    <property type="entry name" value="beta-beta-alpha zinc fingers"/>
    <property type="match status" value="1"/>
</dbReference>
<keyword evidence="3 5" id="KW-0863">Zinc-finger</keyword>
<dbReference type="InterPro" id="IPR036236">
    <property type="entry name" value="Znf_C2H2_sf"/>
</dbReference>
<proteinExistence type="predicted"/>
<dbReference type="GO" id="GO:0000981">
    <property type="term" value="F:DNA-binding transcription factor activity, RNA polymerase II-specific"/>
    <property type="evidence" value="ECO:0007669"/>
    <property type="project" value="TreeGrafter"/>
</dbReference>
<feature type="region of interest" description="Disordered" evidence="7">
    <location>
        <begin position="174"/>
        <end position="233"/>
    </location>
</feature>
<dbReference type="GO" id="GO:0005634">
    <property type="term" value="C:nucleus"/>
    <property type="evidence" value="ECO:0007669"/>
    <property type="project" value="TreeGrafter"/>
</dbReference>
<gene>
    <name evidence="9" type="ORF">CINCED_3A015712</name>
</gene>
<dbReference type="PANTHER" id="PTHR24408">
    <property type="entry name" value="ZINC FINGER PROTEIN"/>
    <property type="match status" value="1"/>
</dbReference>
<organism evidence="9 10">
    <name type="scientific">Cinara cedri</name>
    <dbReference type="NCBI Taxonomy" id="506608"/>
    <lineage>
        <taxon>Eukaryota</taxon>
        <taxon>Metazoa</taxon>
        <taxon>Ecdysozoa</taxon>
        <taxon>Arthropoda</taxon>
        <taxon>Hexapoda</taxon>
        <taxon>Insecta</taxon>
        <taxon>Pterygota</taxon>
        <taxon>Neoptera</taxon>
        <taxon>Paraneoptera</taxon>
        <taxon>Hemiptera</taxon>
        <taxon>Sternorrhyncha</taxon>
        <taxon>Aphidomorpha</taxon>
        <taxon>Aphidoidea</taxon>
        <taxon>Aphididae</taxon>
        <taxon>Lachninae</taxon>
        <taxon>Cinara</taxon>
    </lineage>
</organism>
<dbReference type="AlphaFoldDB" id="A0A5E4NH62"/>
<name>A0A5E4NH62_9HEMI</name>